<dbReference type="HOGENOM" id="CLU_1865890_0_0_1"/>
<reference evidence="1 2" key="1">
    <citation type="submission" date="2014-04" db="EMBL/GenBank/DDBJ databases">
        <authorList>
            <consortium name="DOE Joint Genome Institute"/>
            <person name="Kuo A."/>
            <person name="Tarkka M."/>
            <person name="Buscot F."/>
            <person name="Kohler A."/>
            <person name="Nagy L.G."/>
            <person name="Floudas D."/>
            <person name="Copeland A."/>
            <person name="Barry K.W."/>
            <person name="Cichocki N."/>
            <person name="Veneault-Fourrey C."/>
            <person name="LaButti K."/>
            <person name="Lindquist E.A."/>
            <person name="Lipzen A."/>
            <person name="Lundell T."/>
            <person name="Morin E."/>
            <person name="Murat C."/>
            <person name="Sun H."/>
            <person name="Tunlid A."/>
            <person name="Henrissat B."/>
            <person name="Grigoriev I.V."/>
            <person name="Hibbett D.S."/>
            <person name="Martin F."/>
            <person name="Nordberg H.P."/>
            <person name="Cantor M.N."/>
            <person name="Hua S.X."/>
        </authorList>
    </citation>
    <scope>NUCLEOTIDE SEQUENCE [LARGE SCALE GENOMIC DNA]</scope>
    <source>
        <strain evidence="1 2">F 1598</strain>
    </source>
</reference>
<reference evidence="2" key="2">
    <citation type="submission" date="2015-01" db="EMBL/GenBank/DDBJ databases">
        <title>Evolutionary Origins and Diversification of the Mycorrhizal Mutualists.</title>
        <authorList>
            <consortium name="DOE Joint Genome Institute"/>
            <consortium name="Mycorrhizal Genomics Consortium"/>
            <person name="Kohler A."/>
            <person name="Kuo A."/>
            <person name="Nagy L.G."/>
            <person name="Floudas D."/>
            <person name="Copeland A."/>
            <person name="Barry K.W."/>
            <person name="Cichocki N."/>
            <person name="Veneault-Fourrey C."/>
            <person name="LaButti K."/>
            <person name="Lindquist E.A."/>
            <person name="Lipzen A."/>
            <person name="Lundell T."/>
            <person name="Morin E."/>
            <person name="Murat C."/>
            <person name="Riley R."/>
            <person name="Ohm R."/>
            <person name="Sun H."/>
            <person name="Tunlid A."/>
            <person name="Henrissat B."/>
            <person name="Grigoriev I.V."/>
            <person name="Hibbett D.S."/>
            <person name="Martin F."/>
        </authorList>
    </citation>
    <scope>NUCLEOTIDE SEQUENCE [LARGE SCALE GENOMIC DNA]</scope>
    <source>
        <strain evidence="2">F 1598</strain>
    </source>
</reference>
<name>A0A0C3EZ22_PILCF</name>
<dbReference type="InParanoid" id="A0A0C3EZ22"/>
<dbReference type="EMBL" id="KN833021">
    <property type="protein sequence ID" value="KIM77795.1"/>
    <property type="molecule type" value="Genomic_DNA"/>
</dbReference>
<evidence type="ECO:0000313" key="1">
    <source>
        <dbReference type="EMBL" id="KIM77795.1"/>
    </source>
</evidence>
<sequence>MLTNECPIHYICLKKPIHCERGYIFYEFISDLYLHFRTPQPVKPPTNLITIPSFHASDEAAHLVVQEATFHQQVLEEDYAIAPLHTWDTDLLMLSLEKQTWFREKEPREKFDWFTNSEDNIREEVAQILKVKGSGLD</sequence>
<dbReference type="Proteomes" id="UP000054166">
    <property type="component" value="Unassembled WGS sequence"/>
</dbReference>
<accession>A0A0C3EZ22</accession>
<organism evidence="1 2">
    <name type="scientific">Piloderma croceum (strain F 1598)</name>
    <dbReference type="NCBI Taxonomy" id="765440"/>
    <lineage>
        <taxon>Eukaryota</taxon>
        <taxon>Fungi</taxon>
        <taxon>Dikarya</taxon>
        <taxon>Basidiomycota</taxon>
        <taxon>Agaricomycotina</taxon>
        <taxon>Agaricomycetes</taxon>
        <taxon>Agaricomycetidae</taxon>
        <taxon>Atheliales</taxon>
        <taxon>Atheliaceae</taxon>
        <taxon>Piloderma</taxon>
    </lineage>
</organism>
<dbReference type="AlphaFoldDB" id="A0A0C3EZ22"/>
<keyword evidence="2" id="KW-1185">Reference proteome</keyword>
<proteinExistence type="predicted"/>
<evidence type="ECO:0000313" key="2">
    <source>
        <dbReference type="Proteomes" id="UP000054166"/>
    </source>
</evidence>
<gene>
    <name evidence="1" type="ORF">PILCRDRAFT_11693</name>
</gene>
<protein>
    <submittedName>
        <fullName evidence="1">Uncharacterized protein</fullName>
    </submittedName>
</protein>